<dbReference type="Proteomes" id="UP001215280">
    <property type="component" value="Unassembled WGS sequence"/>
</dbReference>
<evidence type="ECO:0000313" key="3">
    <source>
        <dbReference type="Proteomes" id="UP001215280"/>
    </source>
</evidence>
<sequence>MPVLSVPGAALVAVFVESVLYGFYVATLLAALPILTRSDGHWKRRADLHWVTLGASVILFASATTNLAVAMWSNLNVLAFDAGPSGAELGWQNDVTAVTVGVQSLTGDLILIYRCWLIYSRSRTAVALPSLMWTAALVAEVGQVYSSQRTTSQAVESKGVVPWGAAFWSLTLAINIYSTSLIVWRIWRVDRETKNRFPLGPVYNLPQNPLDRAMRNIVDSGLLYTTAVILAFSAFITGSTLVYPAGAFEIQSVGIAFNFIIIRGARRRAETTTSRQLRPDGLMQFNGGSVDVTGSNFPPHDGRHVPLVLTVEKPEEVPST</sequence>
<feature type="transmembrane region" description="Helical" evidence="1">
    <location>
        <begin position="248"/>
        <end position="265"/>
    </location>
</feature>
<feature type="transmembrane region" description="Helical" evidence="1">
    <location>
        <begin position="125"/>
        <end position="145"/>
    </location>
</feature>
<dbReference type="EMBL" id="JARJLG010000040">
    <property type="protein sequence ID" value="KAJ7763646.1"/>
    <property type="molecule type" value="Genomic_DNA"/>
</dbReference>
<dbReference type="AlphaFoldDB" id="A0AAD7JFJ8"/>
<feature type="transmembrane region" description="Helical" evidence="1">
    <location>
        <begin position="95"/>
        <end position="113"/>
    </location>
</feature>
<keyword evidence="1" id="KW-1133">Transmembrane helix</keyword>
<evidence type="ECO:0000256" key="1">
    <source>
        <dbReference type="SAM" id="Phobius"/>
    </source>
</evidence>
<feature type="transmembrane region" description="Helical" evidence="1">
    <location>
        <begin position="12"/>
        <end position="36"/>
    </location>
</feature>
<keyword evidence="3" id="KW-1185">Reference proteome</keyword>
<reference evidence="2" key="1">
    <citation type="submission" date="2023-03" db="EMBL/GenBank/DDBJ databases">
        <title>Massive genome expansion in bonnet fungi (Mycena s.s.) driven by repeated elements and novel gene families across ecological guilds.</title>
        <authorList>
            <consortium name="Lawrence Berkeley National Laboratory"/>
            <person name="Harder C.B."/>
            <person name="Miyauchi S."/>
            <person name="Viragh M."/>
            <person name="Kuo A."/>
            <person name="Thoen E."/>
            <person name="Andreopoulos B."/>
            <person name="Lu D."/>
            <person name="Skrede I."/>
            <person name="Drula E."/>
            <person name="Henrissat B."/>
            <person name="Morin E."/>
            <person name="Kohler A."/>
            <person name="Barry K."/>
            <person name="LaButti K."/>
            <person name="Morin E."/>
            <person name="Salamov A."/>
            <person name="Lipzen A."/>
            <person name="Mereny Z."/>
            <person name="Hegedus B."/>
            <person name="Baldrian P."/>
            <person name="Stursova M."/>
            <person name="Weitz H."/>
            <person name="Taylor A."/>
            <person name="Grigoriev I.V."/>
            <person name="Nagy L.G."/>
            <person name="Martin F."/>
            <person name="Kauserud H."/>
        </authorList>
    </citation>
    <scope>NUCLEOTIDE SEQUENCE</scope>
    <source>
        <strain evidence="2">CBHHK188m</strain>
    </source>
</reference>
<protein>
    <submittedName>
        <fullName evidence="2">Uncharacterized protein</fullName>
    </submittedName>
</protein>
<name>A0AAD7JFJ8_9AGAR</name>
<feature type="transmembrane region" description="Helical" evidence="1">
    <location>
        <begin position="222"/>
        <end position="242"/>
    </location>
</feature>
<feature type="transmembrane region" description="Helical" evidence="1">
    <location>
        <begin position="48"/>
        <end position="75"/>
    </location>
</feature>
<keyword evidence="1" id="KW-0472">Membrane</keyword>
<organism evidence="2 3">
    <name type="scientific">Mycena maculata</name>
    <dbReference type="NCBI Taxonomy" id="230809"/>
    <lineage>
        <taxon>Eukaryota</taxon>
        <taxon>Fungi</taxon>
        <taxon>Dikarya</taxon>
        <taxon>Basidiomycota</taxon>
        <taxon>Agaricomycotina</taxon>
        <taxon>Agaricomycetes</taxon>
        <taxon>Agaricomycetidae</taxon>
        <taxon>Agaricales</taxon>
        <taxon>Marasmiineae</taxon>
        <taxon>Mycenaceae</taxon>
        <taxon>Mycena</taxon>
    </lineage>
</organism>
<proteinExistence type="predicted"/>
<gene>
    <name evidence="2" type="ORF">DFH07DRAFT_396813</name>
</gene>
<feature type="transmembrane region" description="Helical" evidence="1">
    <location>
        <begin position="165"/>
        <end position="187"/>
    </location>
</feature>
<comment type="caution">
    <text evidence="2">The sequence shown here is derived from an EMBL/GenBank/DDBJ whole genome shotgun (WGS) entry which is preliminary data.</text>
</comment>
<keyword evidence="1" id="KW-0812">Transmembrane</keyword>
<evidence type="ECO:0000313" key="2">
    <source>
        <dbReference type="EMBL" id="KAJ7763646.1"/>
    </source>
</evidence>
<accession>A0AAD7JFJ8</accession>